<dbReference type="InterPro" id="IPR006638">
    <property type="entry name" value="Elp3/MiaA/NifB-like_rSAM"/>
</dbReference>
<evidence type="ECO:0000256" key="3">
    <source>
        <dbReference type="ARBA" id="ARBA00023014"/>
    </source>
</evidence>
<dbReference type="PANTHER" id="PTHR43432">
    <property type="entry name" value="SLR0285 PROTEIN"/>
    <property type="match status" value="1"/>
</dbReference>
<dbReference type="PANTHER" id="PTHR43432:SF5">
    <property type="entry name" value="ELP3_MIAA_NIFB-LIKE RADICAL SAM CORE DOMAIN-CONTAINING PROTEIN"/>
    <property type="match status" value="1"/>
</dbReference>
<dbReference type="GO" id="GO:0046872">
    <property type="term" value="F:metal ion binding"/>
    <property type="evidence" value="ECO:0007669"/>
    <property type="project" value="UniProtKB-KW"/>
</dbReference>
<dbReference type="InterPro" id="IPR040086">
    <property type="entry name" value="MJ0683-like"/>
</dbReference>
<dbReference type="SMART" id="SM00729">
    <property type="entry name" value="Elp3"/>
    <property type="match status" value="1"/>
</dbReference>
<dbReference type="GO" id="GO:0003824">
    <property type="term" value="F:catalytic activity"/>
    <property type="evidence" value="ECO:0007669"/>
    <property type="project" value="InterPro"/>
</dbReference>
<dbReference type="SUPFAM" id="SSF102114">
    <property type="entry name" value="Radical SAM enzymes"/>
    <property type="match status" value="1"/>
</dbReference>
<gene>
    <name evidence="5" type="ORF">K9W46_11070</name>
</gene>
<dbReference type="GO" id="GO:0051536">
    <property type="term" value="F:iron-sulfur cluster binding"/>
    <property type="evidence" value="ECO:0007669"/>
    <property type="project" value="UniProtKB-KW"/>
</dbReference>
<dbReference type="CDD" id="cd01335">
    <property type="entry name" value="Radical_SAM"/>
    <property type="match status" value="1"/>
</dbReference>
<dbReference type="InterPro" id="IPR007197">
    <property type="entry name" value="rSAM"/>
</dbReference>
<dbReference type="SFLD" id="SFLDG01084">
    <property type="entry name" value="Uncharacterised_Radical_SAM_Su"/>
    <property type="match status" value="1"/>
</dbReference>
<dbReference type="PROSITE" id="PS51918">
    <property type="entry name" value="RADICAL_SAM"/>
    <property type="match status" value="1"/>
</dbReference>
<keyword evidence="2" id="KW-0408">Iron</keyword>
<keyword evidence="3" id="KW-0411">Iron-sulfur</keyword>
<keyword evidence="1" id="KW-0479">Metal-binding</keyword>
<dbReference type="Gene3D" id="3.80.30.30">
    <property type="match status" value="1"/>
</dbReference>
<dbReference type="Pfam" id="PF04055">
    <property type="entry name" value="Radical_SAM"/>
    <property type="match status" value="1"/>
</dbReference>
<name>A0A9Y1BPZ9_9ARCH</name>
<dbReference type="AlphaFoldDB" id="A0A9Y1BPZ9"/>
<feature type="domain" description="Radical SAM core" evidence="4">
    <location>
        <begin position="19"/>
        <end position="276"/>
    </location>
</feature>
<evidence type="ECO:0000313" key="5">
    <source>
        <dbReference type="EMBL" id="UJG42907.1"/>
    </source>
</evidence>
<evidence type="ECO:0000256" key="2">
    <source>
        <dbReference type="ARBA" id="ARBA00023004"/>
    </source>
</evidence>
<dbReference type="Proteomes" id="UP001200513">
    <property type="component" value="Chromosome"/>
</dbReference>
<sequence>MIIERIRAKSLIKEVTPSFFSWAKVYLNPYQGCWHDCKYCDGKAESYYMHEDFANRIKVKVNAPELLEKYLKKRGFFSSNSSHSLLNYLDATVERIQMPSPSKFVIFVGGGVCDVYQPAEKELQLTRKLLQIICDYELPVFILTKSTLVLRDLDLLKAINEQTYASVNFTITLADDSVRKIFEPRASSSEDRFQAISQLRKEGIHSGVYFYPCLPFIGDTTENIKNIFRSAKKVNAEYVITWGLTLKPGRNKNEFIDTLRKHYPHLVAKYLELYGNNDKYGNFDKKVFKRLGLVLPRVKAFRYNYEMKLGYSPIRYIPEKTNKVNLILSEILLKISHLKGFIMHKNFTFIKELYSAALYIEALKVSVEEILESNNSVKLPISKSVLSIIQDYLEKGYSSILQETEKEAYHHSLQFKS</sequence>
<protein>
    <submittedName>
        <fullName evidence="5">Radical SAM protein</fullName>
    </submittedName>
</protein>
<reference evidence="5" key="1">
    <citation type="journal article" date="2022" name="Nat. Microbiol.">
        <title>Unique mobile elements and scalable gene flow at the prokaryote-eukaryote boundary revealed by circularized Asgard archaea genomes.</title>
        <authorList>
            <person name="Wu F."/>
            <person name="Speth D.R."/>
            <person name="Philosof A."/>
            <person name="Cremiere A."/>
            <person name="Narayanan A."/>
            <person name="Barco R.A."/>
            <person name="Connon S.A."/>
            <person name="Amend J.P."/>
            <person name="Antoshechkin I.A."/>
            <person name="Orphan V.J."/>
        </authorList>
    </citation>
    <scope>NUCLEOTIDE SEQUENCE</scope>
    <source>
        <strain evidence="5">PR6</strain>
    </source>
</reference>
<proteinExistence type="predicted"/>
<accession>A0A9Y1BPZ9</accession>
<dbReference type="SFLD" id="SFLDS00029">
    <property type="entry name" value="Radical_SAM"/>
    <property type="match status" value="1"/>
</dbReference>
<evidence type="ECO:0000256" key="1">
    <source>
        <dbReference type="ARBA" id="ARBA00022723"/>
    </source>
</evidence>
<dbReference type="EMBL" id="CP084167">
    <property type="protein sequence ID" value="UJG42907.1"/>
    <property type="molecule type" value="Genomic_DNA"/>
</dbReference>
<evidence type="ECO:0000259" key="4">
    <source>
        <dbReference type="PROSITE" id="PS51918"/>
    </source>
</evidence>
<dbReference type="InterPro" id="IPR058240">
    <property type="entry name" value="rSAM_sf"/>
</dbReference>
<organism evidence="5">
    <name type="scientific">Candidatus Heimdallarchaeum endolithica</name>
    <dbReference type="NCBI Taxonomy" id="2876572"/>
    <lineage>
        <taxon>Archaea</taxon>
        <taxon>Promethearchaeati</taxon>
        <taxon>Candidatus Heimdallarchaeota</taxon>
        <taxon>Candidatus Heimdallarchaeia (ex Rinke et al. 2021) (nom. nud.)</taxon>
        <taxon>Candidatus Heimdallarchaeales</taxon>
        <taxon>Candidatus Heimdallarchaeaceae</taxon>
        <taxon>Candidatus Heimdallarchaeum</taxon>
    </lineage>
</organism>